<dbReference type="Pfam" id="PF07200">
    <property type="entry name" value="Mod_r"/>
    <property type="match status" value="1"/>
</dbReference>
<protein>
    <recommendedName>
        <fullName evidence="8">VPS37 C-terminal domain-containing protein</fullName>
    </recommendedName>
</protein>
<dbReference type="InterPro" id="IPR037202">
    <property type="entry name" value="ESCRT_assembly_dom"/>
</dbReference>
<comment type="subcellular location">
    <subcellularLocation>
        <location evidence="1">Late endosome membrane</location>
        <topology evidence="1">Peripheral membrane protein</topology>
    </subcellularLocation>
</comment>
<evidence type="ECO:0000256" key="2">
    <source>
        <dbReference type="ARBA" id="ARBA00007617"/>
    </source>
</evidence>
<dbReference type="AlphaFoldDB" id="A0AAN9YX81"/>
<dbReference type="SUPFAM" id="SSF54495">
    <property type="entry name" value="UBC-like"/>
    <property type="match status" value="1"/>
</dbReference>
<evidence type="ECO:0000313" key="9">
    <source>
        <dbReference type="EMBL" id="KAK7788284.1"/>
    </source>
</evidence>
<evidence type="ECO:0000256" key="1">
    <source>
        <dbReference type="ARBA" id="ARBA00004633"/>
    </source>
</evidence>
<dbReference type="InterPro" id="IPR009851">
    <property type="entry name" value="Mod_r"/>
</dbReference>
<dbReference type="GO" id="GO:0031902">
    <property type="term" value="C:late endosome membrane"/>
    <property type="evidence" value="ECO:0007669"/>
    <property type="project" value="UniProtKB-SubCell"/>
</dbReference>
<dbReference type="InterPro" id="IPR016135">
    <property type="entry name" value="UBQ-conjugating_enzyme/RWD"/>
</dbReference>
<evidence type="ECO:0000256" key="7">
    <source>
        <dbReference type="PROSITE-ProRule" id="PRU00646"/>
    </source>
</evidence>
<evidence type="ECO:0000256" key="6">
    <source>
        <dbReference type="ARBA" id="ARBA00025010"/>
    </source>
</evidence>
<dbReference type="CDD" id="cd11685">
    <property type="entry name" value="UEV_TSG101-like"/>
    <property type="match status" value="1"/>
</dbReference>
<evidence type="ECO:0000313" key="10">
    <source>
        <dbReference type="Proteomes" id="UP001378592"/>
    </source>
</evidence>
<dbReference type="EMBL" id="JAZDUA010001339">
    <property type="protein sequence ID" value="KAK7788284.1"/>
    <property type="molecule type" value="Genomic_DNA"/>
</dbReference>
<dbReference type="InterPro" id="IPR029012">
    <property type="entry name" value="Helix_hairpin_bin_sf"/>
</dbReference>
<keyword evidence="5 7" id="KW-0653">Protein transport</keyword>
<dbReference type="Proteomes" id="UP001378592">
    <property type="component" value="Unassembled WGS sequence"/>
</dbReference>
<evidence type="ECO:0000259" key="8">
    <source>
        <dbReference type="PROSITE" id="PS51314"/>
    </source>
</evidence>
<feature type="domain" description="VPS37 C-terminal" evidence="8">
    <location>
        <begin position="261"/>
        <end position="348"/>
    </location>
</feature>
<name>A0AAN9YX81_9ORTH</name>
<keyword evidence="10" id="KW-1185">Reference proteome</keyword>
<comment type="similarity">
    <text evidence="2">Belongs to the VPS37 family.</text>
</comment>
<evidence type="ECO:0000256" key="3">
    <source>
        <dbReference type="ARBA" id="ARBA00022448"/>
    </source>
</evidence>
<dbReference type="GO" id="GO:0006612">
    <property type="term" value="P:protein targeting to membrane"/>
    <property type="evidence" value="ECO:0007669"/>
    <property type="project" value="TreeGrafter"/>
</dbReference>
<organism evidence="9 10">
    <name type="scientific">Gryllus longicercus</name>
    <dbReference type="NCBI Taxonomy" id="2509291"/>
    <lineage>
        <taxon>Eukaryota</taxon>
        <taxon>Metazoa</taxon>
        <taxon>Ecdysozoa</taxon>
        <taxon>Arthropoda</taxon>
        <taxon>Hexapoda</taxon>
        <taxon>Insecta</taxon>
        <taxon>Pterygota</taxon>
        <taxon>Neoptera</taxon>
        <taxon>Polyneoptera</taxon>
        <taxon>Orthoptera</taxon>
        <taxon>Ensifera</taxon>
        <taxon>Gryllidea</taxon>
        <taxon>Grylloidea</taxon>
        <taxon>Gryllidae</taxon>
        <taxon>Gryllinae</taxon>
        <taxon>Gryllus</taxon>
    </lineage>
</organism>
<comment type="function">
    <text evidence="6">Component of the ESCRT-I complex, a regulator of vesicular trafficking process. Required for the sorting of endocytic ubiquitinated cargos into multivesicular bodies. May be involved in cell growth and differentiation.</text>
</comment>
<accession>A0AAN9YX81</accession>
<evidence type="ECO:0000256" key="5">
    <source>
        <dbReference type="ARBA" id="ARBA00022927"/>
    </source>
</evidence>
<gene>
    <name evidence="9" type="ORF">R5R35_013900</name>
</gene>
<proteinExistence type="inferred from homology"/>
<comment type="caution">
    <text evidence="9">The sequence shown here is derived from an EMBL/GenBank/DDBJ whole genome shotgun (WGS) entry which is preliminary data.</text>
</comment>
<sequence>MVSRIFRDTESTELNRRRQIDTLKVFNDNVTEIQEDVEYKVEFTSGGNNMALLVVLGPDFPLTRPVLKIRPDIVHPWVNESSEVVTAPGLINYTAHSDLGRVVHAIIREFQLRPPQLCTDIGAGASSSQQNDVNSDGRSSPLYGVMYQTSLLSSNCNYGGMSQYSVHNNAAALHLCPRGTLAFPDLAKLTLEELKKLDENVDRQDEFLLQHHPDSQKVDMSLENMLMNNEEVAKENLSKEPRLQHLITVVKKKLDVVASLKAQYESHSSEYQKQSEKYAPDNIRDNLRIATVCTDEESERVADEFLNKQLDVETFVTSYMEKRTSFYSRKTREEKLSRQLQELERAGY</sequence>
<dbReference type="GO" id="GO:0000813">
    <property type="term" value="C:ESCRT I complex"/>
    <property type="evidence" value="ECO:0007669"/>
    <property type="project" value="TreeGrafter"/>
</dbReference>
<dbReference type="SUPFAM" id="SSF140111">
    <property type="entry name" value="Endosomal sorting complex assembly domain"/>
    <property type="match status" value="1"/>
</dbReference>
<dbReference type="GO" id="GO:0006623">
    <property type="term" value="P:protein targeting to vacuole"/>
    <property type="evidence" value="ECO:0007669"/>
    <property type="project" value="TreeGrafter"/>
</dbReference>
<dbReference type="PANTHER" id="PTHR13678">
    <property type="entry name" value="VACUOLAR PROTEIN SORTING-ASSOCIATED PROTEIN 37"/>
    <property type="match status" value="1"/>
</dbReference>
<dbReference type="GO" id="GO:0043162">
    <property type="term" value="P:ubiquitin-dependent protein catabolic process via the multivesicular body sorting pathway"/>
    <property type="evidence" value="ECO:0007669"/>
    <property type="project" value="TreeGrafter"/>
</dbReference>
<dbReference type="PROSITE" id="PS51314">
    <property type="entry name" value="VPS37_C"/>
    <property type="match status" value="1"/>
</dbReference>
<keyword evidence="4" id="KW-0967">Endosome</keyword>
<evidence type="ECO:0000256" key="4">
    <source>
        <dbReference type="ARBA" id="ARBA00022753"/>
    </source>
</evidence>
<keyword evidence="3 7" id="KW-0813">Transport</keyword>
<dbReference type="PANTHER" id="PTHR13678:SF25">
    <property type="entry name" value="EG:115C2.5 PROTEIN"/>
    <property type="match status" value="1"/>
</dbReference>
<reference evidence="9 10" key="1">
    <citation type="submission" date="2024-03" db="EMBL/GenBank/DDBJ databases">
        <title>The genome assembly and annotation of the cricket Gryllus longicercus Weissman &amp; Gray.</title>
        <authorList>
            <person name="Szrajer S."/>
            <person name="Gray D."/>
            <person name="Ylla G."/>
        </authorList>
    </citation>
    <scope>NUCLEOTIDE SEQUENCE [LARGE SCALE GENOMIC DNA]</scope>
    <source>
        <strain evidence="9">DAG 2021-001</strain>
        <tissue evidence="9">Whole body minus gut</tissue>
    </source>
</reference>
<dbReference type="Gene3D" id="1.10.287.660">
    <property type="entry name" value="Helix hairpin bin"/>
    <property type="match status" value="1"/>
</dbReference>